<evidence type="ECO:0008006" key="4">
    <source>
        <dbReference type="Google" id="ProtNLM"/>
    </source>
</evidence>
<comment type="caution">
    <text evidence="2">The sequence shown here is derived from an EMBL/GenBank/DDBJ whole genome shotgun (WGS) entry which is preliminary data.</text>
</comment>
<name>A0A164BU39_BACCE</name>
<keyword evidence="1" id="KW-1133">Transmembrane helix</keyword>
<keyword evidence="1" id="KW-0472">Membrane</keyword>
<reference evidence="2 3" key="1">
    <citation type="submission" date="2015-09" db="EMBL/GenBank/DDBJ databases">
        <title>Bacillus cereus food isolates.</title>
        <authorList>
            <person name="Boekhorst J."/>
        </authorList>
    </citation>
    <scope>NUCLEOTIDE SEQUENCE [LARGE SCALE GENOMIC DNA]</scope>
    <source>
        <strain evidence="2 3">B4082</strain>
    </source>
</reference>
<evidence type="ECO:0000313" key="3">
    <source>
        <dbReference type="Proteomes" id="UP000076501"/>
    </source>
</evidence>
<proteinExistence type="predicted"/>
<sequence length="54" mass="6188">MEDTISLAIFGLSITGGSWLLYITYEPIRKWAWSDVEQNKKTHGSGSIRKNKFL</sequence>
<gene>
    <name evidence="2" type="ORF">B4082_5383</name>
</gene>
<protein>
    <recommendedName>
        <fullName evidence="4">Phage protein</fullName>
    </recommendedName>
</protein>
<feature type="transmembrane region" description="Helical" evidence="1">
    <location>
        <begin position="6"/>
        <end position="25"/>
    </location>
</feature>
<organism evidence="2 3">
    <name type="scientific">Bacillus cereus</name>
    <dbReference type="NCBI Taxonomy" id="1396"/>
    <lineage>
        <taxon>Bacteria</taxon>
        <taxon>Bacillati</taxon>
        <taxon>Bacillota</taxon>
        <taxon>Bacilli</taxon>
        <taxon>Bacillales</taxon>
        <taxon>Bacillaceae</taxon>
        <taxon>Bacillus</taxon>
        <taxon>Bacillus cereus group</taxon>
    </lineage>
</organism>
<dbReference type="EMBL" id="LJKA01000074">
    <property type="protein sequence ID" value="KZD27437.1"/>
    <property type="molecule type" value="Genomic_DNA"/>
</dbReference>
<keyword evidence="1" id="KW-0812">Transmembrane</keyword>
<evidence type="ECO:0000256" key="1">
    <source>
        <dbReference type="SAM" id="Phobius"/>
    </source>
</evidence>
<dbReference type="PATRIC" id="fig|1396.539.peg.1170"/>
<evidence type="ECO:0000313" key="2">
    <source>
        <dbReference type="EMBL" id="KZD27437.1"/>
    </source>
</evidence>
<dbReference type="RefSeq" id="WP_080468741.1">
    <property type="nucleotide sequence ID" value="NZ_LJKA01000074.1"/>
</dbReference>
<dbReference type="Proteomes" id="UP000076501">
    <property type="component" value="Unassembled WGS sequence"/>
</dbReference>
<accession>A0A164BU39</accession>
<dbReference type="AlphaFoldDB" id="A0A164BU39"/>